<evidence type="ECO:0000313" key="1">
    <source>
        <dbReference type="EMBL" id="GBP89690.1"/>
    </source>
</evidence>
<evidence type="ECO:0000313" key="2">
    <source>
        <dbReference type="Proteomes" id="UP000299102"/>
    </source>
</evidence>
<gene>
    <name evidence="1" type="ORF">EVAR_60990_1</name>
</gene>
<comment type="caution">
    <text evidence="1">The sequence shown here is derived from an EMBL/GenBank/DDBJ whole genome shotgun (WGS) entry which is preliminary data.</text>
</comment>
<keyword evidence="2" id="KW-1185">Reference proteome</keyword>
<dbReference type="AlphaFoldDB" id="A0A4C1ZP75"/>
<protein>
    <submittedName>
        <fullName evidence="1">Uncharacterized protein</fullName>
    </submittedName>
</protein>
<accession>A0A4C1ZP75</accession>
<organism evidence="1 2">
    <name type="scientific">Eumeta variegata</name>
    <name type="common">Bagworm moth</name>
    <name type="synonym">Eumeta japonica</name>
    <dbReference type="NCBI Taxonomy" id="151549"/>
    <lineage>
        <taxon>Eukaryota</taxon>
        <taxon>Metazoa</taxon>
        <taxon>Ecdysozoa</taxon>
        <taxon>Arthropoda</taxon>
        <taxon>Hexapoda</taxon>
        <taxon>Insecta</taxon>
        <taxon>Pterygota</taxon>
        <taxon>Neoptera</taxon>
        <taxon>Endopterygota</taxon>
        <taxon>Lepidoptera</taxon>
        <taxon>Glossata</taxon>
        <taxon>Ditrysia</taxon>
        <taxon>Tineoidea</taxon>
        <taxon>Psychidae</taxon>
        <taxon>Oiketicinae</taxon>
        <taxon>Eumeta</taxon>
    </lineage>
</organism>
<reference evidence="1 2" key="1">
    <citation type="journal article" date="2019" name="Commun. Biol.">
        <title>The bagworm genome reveals a unique fibroin gene that provides high tensile strength.</title>
        <authorList>
            <person name="Kono N."/>
            <person name="Nakamura H."/>
            <person name="Ohtoshi R."/>
            <person name="Tomita M."/>
            <person name="Numata K."/>
            <person name="Arakawa K."/>
        </authorList>
    </citation>
    <scope>NUCLEOTIDE SEQUENCE [LARGE SCALE GENOMIC DNA]</scope>
</reference>
<dbReference type="Proteomes" id="UP000299102">
    <property type="component" value="Unassembled WGS sequence"/>
</dbReference>
<dbReference type="EMBL" id="BGZK01002020">
    <property type="protein sequence ID" value="GBP89690.1"/>
    <property type="molecule type" value="Genomic_DNA"/>
</dbReference>
<sequence length="193" mass="21819">MSKVDRRSSCRDVVKNEKGDARRALVMPIDGSPHLPDLVSNVVTLKKMEWRSPTPARAEILNSNYGIVFPVMRHTTVHTFVGYLSQRLLVIDTVVSDRMADRRNKGKALPSTWKVADFLVRFECCSLINYHLSDLVSPAATTPTRNGRLVYEFEFKARAARDSSRFIVTRVIALAADMNGVQNLRSTIDFHIK</sequence>
<proteinExistence type="predicted"/>
<name>A0A4C1ZP75_EUMVA</name>